<dbReference type="GO" id="GO:0031470">
    <property type="term" value="C:carboxysome"/>
    <property type="evidence" value="ECO:0007669"/>
    <property type="project" value="UniProtKB-ARBA"/>
</dbReference>
<comment type="similarity">
    <text evidence="2">Belongs to the transferase hexapeptide repeat family.</text>
</comment>
<dbReference type="HOGENOM" id="CLU_051638_10_0_3"/>
<comment type="pathway">
    <text evidence="1">Amino-acid biosynthesis; L-cysteine biosynthesis; L-cysteine from L-serine: step 1/2.</text>
</comment>
<dbReference type="GO" id="GO:0019344">
    <property type="term" value="P:cysteine biosynthetic process"/>
    <property type="evidence" value="ECO:0007669"/>
    <property type="project" value="UniProtKB-KW"/>
</dbReference>
<comment type="catalytic activity">
    <reaction evidence="10">
        <text>L-serine + acetyl-CoA = O-acetyl-L-serine + CoA</text>
        <dbReference type="Rhea" id="RHEA:24560"/>
        <dbReference type="ChEBI" id="CHEBI:33384"/>
        <dbReference type="ChEBI" id="CHEBI:57287"/>
        <dbReference type="ChEBI" id="CHEBI:57288"/>
        <dbReference type="ChEBI" id="CHEBI:58340"/>
        <dbReference type="EC" id="2.3.1.30"/>
    </reaction>
</comment>
<dbReference type="OrthoDB" id="9801456at2"/>
<dbReference type="AlphaFoldDB" id="E0U6D3"/>
<dbReference type="Gene3D" id="1.10.3130.10">
    <property type="entry name" value="serine acetyltransferase, domain 1"/>
    <property type="match status" value="1"/>
</dbReference>
<dbReference type="GO" id="GO:0043886">
    <property type="term" value="F:structural constituent of carboxysome shell"/>
    <property type="evidence" value="ECO:0007669"/>
    <property type="project" value="UniProtKB-ARBA"/>
</dbReference>
<protein>
    <recommendedName>
        <fullName evidence="4">Serine acetyltransferase</fullName>
        <ecNumber evidence="3">2.3.1.30</ecNumber>
    </recommendedName>
</protein>
<reference evidence="12" key="1">
    <citation type="journal article" date="2011" name="MBio">
        <title>Novel metabolic attributes of the genus Cyanothece, comprising a group of unicellular nitrogen-fixing Cyanobacteria.</title>
        <authorList>
            <person name="Bandyopadhyay A."/>
            <person name="Elvitigala T."/>
            <person name="Welsh E."/>
            <person name="Stockel J."/>
            <person name="Liberton M."/>
            <person name="Min H."/>
            <person name="Sherman L.A."/>
            <person name="Pakrasi H.B."/>
        </authorList>
    </citation>
    <scope>NUCLEOTIDE SEQUENCE [LARGE SCALE GENOMIC DNA]</scope>
    <source>
        <strain evidence="12">PCC 7822</strain>
    </source>
</reference>
<proteinExistence type="inferred from homology"/>
<evidence type="ECO:0000313" key="11">
    <source>
        <dbReference type="EMBL" id="ADN13576.1"/>
    </source>
</evidence>
<dbReference type="KEGG" id="cyj:Cyan7822_1585"/>
<dbReference type="EMBL" id="CP002198">
    <property type="protein sequence ID" value="ADN13576.1"/>
    <property type="molecule type" value="Genomic_DNA"/>
</dbReference>
<dbReference type="InterPro" id="IPR018357">
    <property type="entry name" value="Hexapep_transf_CS"/>
</dbReference>
<dbReference type="InterPro" id="IPR042122">
    <property type="entry name" value="Ser_AcTrfase_N_sf"/>
</dbReference>
<dbReference type="InterPro" id="IPR053376">
    <property type="entry name" value="Serine_acetyltransferase"/>
</dbReference>
<dbReference type="PROSITE" id="PS00101">
    <property type="entry name" value="HEXAPEP_TRANSFERASES"/>
    <property type="match status" value="1"/>
</dbReference>
<dbReference type="InterPro" id="IPR045304">
    <property type="entry name" value="LbH_SAT"/>
</dbReference>
<dbReference type="Pfam" id="PF00132">
    <property type="entry name" value="Hexapep"/>
    <property type="match status" value="1"/>
</dbReference>
<evidence type="ECO:0000256" key="9">
    <source>
        <dbReference type="ARBA" id="ARBA00023315"/>
    </source>
</evidence>
<dbReference type="SUPFAM" id="SSF51161">
    <property type="entry name" value="Trimeric LpxA-like enzymes"/>
    <property type="match status" value="1"/>
</dbReference>
<dbReference type="FunFam" id="2.160.10.10:FF:000007">
    <property type="entry name" value="Serine acetyltransferase"/>
    <property type="match status" value="1"/>
</dbReference>
<dbReference type="STRING" id="497965.Cyan7822_1585"/>
<sequence>MLSTDCKTYREKPNNPAIDHWLNLVFCDPGFQAILLHRISHQLYKKGLPVIPRLISQLNRFLTGIEIHPGAKIGQGVFIAHGMGIVIGETACVGDYTVIREGVTLGGTSSTTGKRHPTLGEYVTVEAGAKILGNIHIGDHVCVGAGAVVLQDVPSNSTVIGIPGRVIERKDLSEENLASDYHRDLPAEVIKTLFERVKALEEQVEHLQLETNLPDHYFLLTHQAKAQNNKVIEEFLDGSGI</sequence>
<dbReference type="GO" id="GO:0170039">
    <property type="term" value="P:proteinogenic amino acid metabolic process"/>
    <property type="evidence" value="ECO:0007669"/>
    <property type="project" value="UniProtKB-ARBA"/>
</dbReference>
<dbReference type="PANTHER" id="PTHR42811">
    <property type="entry name" value="SERINE ACETYLTRANSFERASE"/>
    <property type="match status" value="1"/>
</dbReference>
<organism evidence="11 12">
    <name type="scientific">Gloeothece verrucosa (strain PCC 7822)</name>
    <name type="common">Cyanothece sp. (strain PCC 7822)</name>
    <dbReference type="NCBI Taxonomy" id="497965"/>
    <lineage>
        <taxon>Bacteria</taxon>
        <taxon>Bacillati</taxon>
        <taxon>Cyanobacteriota</taxon>
        <taxon>Cyanophyceae</taxon>
        <taxon>Oscillatoriophycideae</taxon>
        <taxon>Chroococcales</taxon>
        <taxon>Aphanothecaceae</taxon>
        <taxon>Gloeothece</taxon>
        <taxon>Gloeothece verrucosa</taxon>
    </lineage>
</organism>
<keyword evidence="12" id="KW-1185">Reference proteome</keyword>
<evidence type="ECO:0000313" key="12">
    <source>
        <dbReference type="Proteomes" id="UP000008206"/>
    </source>
</evidence>
<evidence type="ECO:0000256" key="6">
    <source>
        <dbReference type="ARBA" id="ARBA00022679"/>
    </source>
</evidence>
<name>E0U6D3_GLOV7</name>
<dbReference type="InterPro" id="IPR011004">
    <property type="entry name" value="Trimer_LpxA-like_sf"/>
</dbReference>
<dbReference type="eggNOG" id="COG1045">
    <property type="taxonomic scope" value="Bacteria"/>
</dbReference>
<keyword evidence="7" id="KW-0677">Repeat</keyword>
<dbReference type="GO" id="GO:0009001">
    <property type="term" value="F:serine O-acetyltransferase activity"/>
    <property type="evidence" value="ECO:0007669"/>
    <property type="project" value="UniProtKB-EC"/>
</dbReference>
<keyword evidence="8" id="KW-0198">Cysteine biosynthesis</keyword>
<evidence type="ECO:0000256" key="7">
    <source>
        <dbReference type="ARBA" id="ARBA00022737"/>
    </source>
</evidence>
<gene>
    <name evidence="11" type="ordered locus">Cyan7822_1585</name>
</gene>
<dbReference type="EC" id="2.3.1.30" evidence="3"/>
<dbReference type="CDD" id="cd03354">
    <property type="entry name" value="LbH_SAT"/>
    <property type="match status" value="1"/>
</dbReference>
<dbReference type="GO" id="GO:0170033">
    <property type="term" value="P:L-amino acid metabolic process"/>
    <property type="evidence" value="ECO:0007669"/>
    <property type="project" value="UniProtKB-ARBA"/>
</dbReference>
<evidence type="ECO:0000256" key="2">
    <source>
        <dbReference type="ARBA" id="ARBA00007274"/>
    </source>
</evidence>
<keyword evidence="5" id="KW-0028">Amino-acid biosynthesis</keyword>
<dbReference type="InterPro" id="IPR001451">
    <property type="entry name" value="Hexapep"/>
</dbReference>
<evidence type="ECO:0000256" key="3">
    <source>
        <dbReference type="ARBA" id="ARBA00013266"/>
    </source>
</evidence>
<evidence type="ECO:0000256" key="1">
    <source>
        <dbReference type="ARBA" id="ARBA00004876"/>
    </source>
</evidence>
<keyword evidence="9" id="KW-0012">Acyltransferase</keyword>
<evidence type="ECO:0000256" key="8">
    <source>
        <dbReference type="ARBA" id="ARBA00023192"/>
    </source>
</evidence>
<evidence type="ECO:0000256" key="5">
    <source>
        <dbReference type="ARBA" id="ARBA00022605"/>
    </source>
</evidence>
<evidence type="ECO:0000256" key="10">
    <source>
        <dbReference type="ARBA" id="ARBA00049486"/>
    </source>
</evidence>
<evidence type="ECO:0000256" key="4">
    <source>
        <dbReference type="ARBA" id="ARBA00018522"/>
    </source>
</evidence>
<dbReference type="RefSeq" id="WP_013321683.1">
    <property type="nucleotide sequence ID" value="NC_014501.1"/>
</dbReference>
<keyword evidence="6 11" id="KW-0808">Transferase</keyword>
<dbReference type="Proteomes" id="UP000008206">
    <property type="component" value="Chromosome"/>
</dbReference>
<dbReference type="NCBIfam" id="NF041874">
    <property type="entry name" value="EPS_EpsC"/>
    <property type="match status" value="1"/>
</dbReference>
<dbReference type="Gene3D" id="2.160.10.10">
    <property type="entry name" value="Hexapeptide repeat proteins"/>
    <property type="match status" value="1"/>
</dbReference>
<accession>E0U6D3</accession>